<evidence type="ECO:0000313" key="2">
    <source>
        <dbReference type="EMBL" id="QEG36056.1"/>
    </source>
</evidence>
<gene>
    <name evidence="2" type="ORF">Pr1d_33650</name>
</gene>
<feature type="transmembrane region" description="Helical" evidence="1">
    <location>
        <begin position="49"/>
        <end position="70"/>
    </location>
</feature>
<keyword evidence="3" id="KW-1185">Reference proteome</keyword>
<name>A0A5B9QGJ5_9BACT</name>
<accession>A0A5B9QGJ5</accession>
<keyword evidence="1" id="KW-0812">Transmembrane</keyword>
<dbReference type="AlphaFoldDB" id="A0A5B9QGJ5"/>
<protein>
    <submittedName>
        <fullName evidence="2">Uncharacterized protein</fullName>
    </submittedName>
</protein>
<dbReference type="EMBL" id="CP042913">
    <property type="protein sequence ID" value="QEG36056.1"/>
    <property type="molecule type" value="Genomic_DNA"/>
</dbReference>
<evidence type="ECO:0000256" key="1">
    <source>
        <dbReference type="SAM" id="Phobius"/>
    </source>
</evidence>
<dbReference type="Proteomes" id="UP000323917">
    <property type="component" value="Chromosome"/>
</dbReference>
<sequence length="110" mass="11427">MQGFLAATDLAEANDLNLEGIRRRLIGRGCLSDGWLVVSDKGRAINPGAGIWGLGTGLGWALGAIFLALAKEEIGGSSCGSNVLGEPEFRLWGAFPELAGISAESKKALK</sequence>
<reference evidence="2 3" key="1">
    <citation type="submission" date="2019-08" db="EMBL/GenBank/DDBJ databases">
        <title>Deep-cultivation of Planctomycetes and their phenomic and genomic characterization uncovers novel biology.</title>
        <authorList>
            <person name="Wiegand S."/>
            <person name="Jogler M."/>
            <person name="Boedeker C."/>
            <person name="Pinto D."/>
            <person name="Vollmers J."/>
            <person name="Rivas-Marin E."/>
            <person name="Kohn T."/>
            <person name="Peeters S.H."/>
            <person name="Heuer A."/>
            <person name="Rast P."/>
            <person name="Oberbeckmann S."/>
            <person name="Bunk B."/>
            <person name="Jeske O."/>
            <person name="Meyerdierks A."/>
            <person name="Storesund J.E."/>
            <person name="Kallscheuer N."/>
            <person name="Luecker S."/>
            <person name="Lage O.M."/>
            <person name="Pohl T."/>
            <person name="Merkel B.J."/>
            <person name="Hornburger P."/>
            <person name="Mueller R.-W."/>
            <person name="Bruemmer F."/>
            <person name="Labrenz M."/>
            <person name="Spormann A.M."/>
            <person name="Op den Camp H."/>
            <person name="Overmann J."/>
            <person name="Amann R."/>
            <person name="Jetten M.S.M."/>
            <person name="Mascher T."/>
            <person name="Medema M.H."/>
            <person name="Devos D.P."/>
            <person name="Kaster A.-K."/>
            <person name="Ovreas L."/>
            <person name="Rohde M."/>
            <person name="Galperin M.Y."/>
            <person name="Jogler C."/>
        </authorList>
    </citation>
    <scope>NUCLEOTIDE SEQUENCE [LARGE SCALE GENOMIC DNA]</scope>
    <source>
        <strain evidence="2 3">Pr1d</strain>
    </source>
</reference>
<dbReference type="RefSeq" id="WP_148074471.1">
    <property type="nucleotide sequence ID" value="NZ_CP042913.1"/>
</dbReference>
<organism evidence="2 3">
    <name type="scientific">Bythopirellula goksoeyrii</name>
    <dbReference type="NCBI Taxonomy" id="1400387"/>
    <lineage>
        <taxon>Bacteria</taxon>
        <taxon>Pseudomonadati</taxon>
        <taxon>Planctomycetota</taxon>
        <taxon>Planctomycetia</taxon>
        <taxon>Pirellulales</taxon>
        <taxon>Lacipirellulaceae</taxon>
        <taxon>Bythopirellula</taxon>
    </lineage>
</organism>
<evidence type="ECO:0000313" key="3">
    <source>
        <dbReference type="Proteomes" id="UP000323917"/>
    </source>
</evidence>
<keyword evidence="1" id="KW-1133">Transmembrane helix</keyword>
<dbReference type="KEGG" id="bgok:Pr1d_33650"/>
<keyword evidence="1" id="KW-0472">Membrane</keyword>
<proteinExistence type="predicted"/>